<dbReference type="Pfam" id="PF16925">
    <property type="entry name" value="TetR_C_13"/>
    <property type="match status" value="1"/>
</dbReference>
<evidence type="ECO:0000313" key="4">
    <source>
        <dbReference type="EMBL" id="GGN23274.1"/>
    </source>
</evidence>
<organism evidence="4 5">
    <name type="scientific">Streptomyces fuscichromogenes</name>
    <dbReference type="NCBI Taxonomy" id="1324013"/>
    <lineage>
        <taxon>Bacteria</taxon>
        <taxon>Bacillati</taxon>
        <taxon>Actinomycetota</taxon>
        <taxon>Actinomycetes</taxon>
        <taxon>Kitasatosporales</taxon>
        <taxon>Streptomycetaceae</taxon>
        <taxon>Streptomyces</taxon>
    </lineage>
</organism>
<dbReference type="EMBL" id="BMML01000013">
    <property type="protein sequence ID" value="GGN23274.1"/>
    <property type="molecule type" value="Genomic_DNA"/>
</dbReference>
<accession>A0A917XGM8</accession>
<dbReference type="Gene3D" id="1.10.357.10">
    <property type="entry name" value="Tetracycline Repressor, domain 2"/>
    <property type="match status" value="1"/>
</dbReference>
<dbReference type="InterPro" id="IPR036271">
    <property type="entry name" value="Tet_transcr_reg_TetR-rel_C_sf"/>
</dbReference>
<comment type="caution">
    <text evidence="4">The sequence shown here is derived from an EMBL/GenBank/DDBJ whole genome shotgun (WGS) entry which is preliminary data.</text>
</comment>
<evidence type="ECO:0000256" key="1">
    <source>
        <dbReference type="ARBA" id="ARBA00023015"/>
    </source>
</evidence>
<keyword evidence="2" id="KW-0804">Transcription</keyword>
<feature type="domain" description="Tetracyclin repressor-like C-terminal" evidence="3">
    <location>
        <begin position="23"/>
        <end position="103"/>
    </location>
</feature>
<evidence type="ECO:0000313" key="5">
    <source>
        <dbReference type="Proteomes" id="UP000653411"/>
    </source>
</evidence>
<keyword evidence="1" id="KW-0805">Transcription regulation</keyword>
<reference evidence="4" key="2">
    <citation type="submission" date="2020-09" db="EMBL/GenBank/DDBJ databases">
        <authorList>
            <person name="Sun Q."/>
            <person name="Zhou Y."/>
        </authorList>
    </citation>
    <scope>NUCLEOTIDE SEQUENCE</scope>
    <source>
        <strain evidence="4">CGMCC 4.7110</strain>
    </source>
</reference>
<evidence type="ECO:0000259" key="3">
    <source>
        <dbReference type="Pfam" id="PF16925"/>
    </source>
</evidence>
<dbReference type="AlphaFoldDB" id="A0A917XGM8"/>
<dbReference type="PANTHER" id="PTHR47506:SF1">
    <property type="entry name" value="HTH-TYPE TRANSCRIPTIONAL REGULATOR YJDC"/>
    <property type="match status" value="1"/>
</dbReference>
<proteinExistence type="predicted"/>
<name>A0A917XGM8_9ACTN</name>
<gene>
    <name evidence="4" type="ORF">GCM10011578_055420</name>
</gene>
<dbReference type="RefSeq" id="WP_189265543.1">
    <property type="nucleotide sequence ID" value="NZ_BMML01000013.1"/>
</dbReference>
<dbReference type="InterPro" id="IPR011075">
    <property type="entry name" value="TetR_C"/>
</dbReference>
<keyword evidence="5" id="KW-1185">Reference proteome</keyword>
<dbReference type="SUPFAM" id="SSF48498">
    <property type="entry name" value="Tetracyclin repressor-like, C-terminal domain"/>
    <property type="match status" value="1"/>
</dbReference>
<evidence type="ECO:0000256" key="2">
    <source>
        <dbReference type="ARBA" id="ARBA00023163"/>
    </source>
</evidence>
<dbReference type="Proteomes" id="UP000653411">
    <property type="component" value="Unassembled WGS sequence"/>
</dbReference>
<dbReference type="PANTHER" id="PTHR47506">
    <property type="entry name" value="TRANSCRIPTIONAL REGULATORY PROTEIN"/>
    <property type="match status" value="1"/>
</dbReference>
<reference evidence="4" key="1">
    <citation type="journal article" date="2014" name="Int. J. Syst. Evol. Microbiol.">
        <title>Complete genome sequence of Corynebacterium casei LMG S-19264T (=DSM 44701T), isolated from a smear-ripened cheese.</title>
        <authorList>
            <consortium name="US DOE Joint Genome Institute (JGI-PGF)"/>
            <person name="Walter F."/>
            <person name="Albersmeier A."/>
            <person name="Kalinowski J."/>
            <person name="Ruckert C."/>
        </authorList>
    </citation>
    <scope>NUCLEOTIDE SEQUENCE</scope>
    <source>
        <strain evidence="4">CGMCC 4.7110</strain>
    </source>
</reference>
<sequence length="126" mass="13160">MVCEALAQSTAHAAAVRLLTCLVEAYTTPGRPPGCLSVQAGLASDADSRAVVELLATVRNKYRQAVQERFEKAVVNGDLLPDTDSEALARLLMVTAEGLAIHAVSGASREELMSAADLAVQLVPAT</sequence>
<protein>
    <recommendedName>
        <fullName evidence="3">Tetracyclin repressor-like C-terminal domain-containing protein</fullName>
    </recommendedName>
</protein>